<dbReference type="Proteomes" id="UP001257914">
    <property type="component" value="Unassembled WGS sequence"/>
</dbReference>
<reference evidence="2 3" key="1">
    <citation type="submission" date="2023-10" db="EMBL/GenBank/DDBJ databases">
        <title>Psychrosphaera aquimaarina strain SW33 isolated from seawater.</title>
        <authorList>
            <person name="Bayburt H."/>
            <person name="Kim J.M."/>
            <person name="Choi B.J."/>
            <person name="Jeon C.O."/>
        </authorList>
    </citation>
    <scope>NUCLEOTIDE SEQUENCE [LARGE SCALE GENOMIC DNA]</scope>
    <source>
        <strain evidence="2 3">KCTC 52743</strain>
    </source>
</reference>
<organism evidence="2 3">
    <name type="scientific">Psychrosphaera aquimarina</name>
    <dbReference type="NCBI Taxonomy" id="2044854"/>
    <lineage>
        <taxon>Bacteria</taxon>
        <taxon>Pseudomonadati</taxon>
        <taxon>Pseudomonadota</taxon>
        <taxon>Gammaproteobacteria</taxon>
        <taxon>Alteromonadales</taxon>
        <taxon>Pseudoalteromonadaceae</taxon>
        <taxon>Psychrosphaera</taxon>
    </lineage>
</organism>
<feature type="chain" id="PRO_5046157940" evidence="1">
    <location>
        <begin position="26"/>
        <end position="247"/>
    </location>
</feature>
<accession>A0ABU3R2B9</accession>
<evidence type="ECO:0000256" key="1">
    <source>
        <dbReference type="SAM" id="SignalP"/>
    </source>
</evidence>
<sequence length="247" mass="26272">MNFNKSIIASFVGAALATTSLGVVASNVSAPYKTFSVDKVAESSARTPTVSGMRNQYDATLGKTTFNWASINTPTPDLGPVAADKRVAFAADFYLNKITGFSASKSSIAQPKLANIHDLGRGAIIAKYKQEVAGVEVFNREYNIMMDREFNLVASSGYLANKQSAKSLSSAIKNIPGEFGDSANSITAAFKAMGGDTDSVALTVKNASGKYDEFSVVNTAKDKLLVGAPRAKKVFLNIKINLFLLIM</sequence>
<comment type="caution">
    <text evidence="2">The sequence shown here is derived from an EMBL/GenBank/DDBJ whole genome shotgun (WGS) entry which is preliminary data.</text>
</comment>
<name>A0ABU3R2B9_9GAMM</name>
<feature type="signal peptide" evidence="1">
    <location>
        <begin position="1"/>
        <end position="25"/>
    </location>
</feature>
<gene>
    <name evidence="2" type="ORF">RT723_11375</name>
</gene>
<dbReference type="EMBL" id="JAWCUA010000009">
    <property type="protein sequence ID" value="MDU0113585.1"/>
    <property type="molecule type" value="Genomic_DNA"/>
</dbReference>
<keyword evidence="3" id="KW-1185">Reference proteome</keyword>
<protein>
    <submittedName>
        <fullName evidence="2">Uncharacterized protein</fullName>
    </submittedName>
</protein>
<evidence type="ECO:0000313" key="3">
    <source>
        <dbReference type="Proteomes" id="UP001257914"/>
    </source>
</evidence>
<dbReference type="RefSeq" id="WP_315947214.1">
    <property type="nucleotide sequence ID" value="NZ_JAWCUA010000009.1"/>
</dbReference>
<proteinExistence type="predicted"/>
<keyword evidence="1" id="KW-0732">Signal</keyword>
<evidence type="ECO:0000313" key="2">
    <source>
        <dbReference type="EMBL" id="MDU0113585.1"/>
    </source>
</evidence>